<sequence>MILHNTQRTEIRSSSPAIEWPTLMVFLATYGLWAIATVFLWQVSPILAVLAAALAIAQFSSLTHEVLHGHPFRNQTLSEALVFPGLTLFVPYLRFKDLHLQHHFDPALTDPYDDPESNYFDPAVWARLPAPIKALLRVNNTLFGRMVVGPAISTWALVAGDLKAALKGDRRVILAWALHLTGVALVVWWLVAMGTMPLWTYPIAAYLGWSLLKIRTYLEHRAHEAARARTVIIESRGPLSLLFLNNNFHVVHHMHPNVPWYRLPALYFSNRDHYLRRNEGYLYRNYTQIIREYLFRAKDPVPHPIFPVDKGGAVVGSDDATELRGGAGIVEERHAGLIAARH</sequence>
<dbReference type="CDD" id="cd03509">
    <property type="entry name" value="DesA_FADS-like"/>
    <property type="match status" value="1"/>
</dbReference>
<feature type="transmembrane region" description="Helical" evidence="1">
    <location>
        <begin position="20"/>
        <end position="40"/>
    </location>
</feature>
<keyword evidence="1" id="KW-0472">Membrane</keyword>
<dbReference type="GO" id="GO:0006629">
    <property type="term" value="P:lipid metabolic process"/>
    <property type="evidence" value="ECO:0007669"/>
    <property type="project" value="InterPro"/>
</dbReference>
<evidence type="ECO:0000259" key="2">
    <source>
        <dbReference type="Pfam" id="PF00487"/>
    </source>
</evidence>
<dbReference type="RefSeq" id="WP_125326435.1">
    <property type="nucleotide sequence ID" value="NZ_CP034328.1"/>
</dbReference>
<keyword evidence="1" id="KW-0812">Transmembrane</keyword>
<dbReference type="InterPro" id="IPR005804">
    <property type="entry name" value="FA_desaturase_dom"/>
</dbReference>
<evidence type="ECO:0000313" key="3">
    <source>
        <dbReference type="EMBL" id="AZL60243.1"/>
    </source>
</evidence>
<feature type="transmembrane region" description="Helical" evidence="1">
    <location>
        <begin position="198"/>
        <end position="218"/>
    </location>
</feature>
<gene>
    <name evidence="3" type="ORF">EI545_16290</name>
</gene>
<dbReference type="Pfam" id="PF00487">
    <property type="entry name" value="FA_desaturase"/>
    <property type="match status" value="1"/>
</dbReference>
<protein>
    <submittedName>
        <fullName evidence="3">Fatty acid desaturase</fullName>
    </submittedName>
</protein>
<dbReference type="KEGG" id="taw:EI545_16290"/>
<dbReference type="EMBL" id="CP034328">
    <property type="protein sequence ID" value="AZL60243.1"/>
    <property type="molecule type" value="Genomic_DNA"/>
</dbReference>
<accession>A0A3S8U9H9</accession>
<keyword evidence="4" id="KW-1185">Reference proteome</keyword>
<dbReference type="Proteomes" id="UP000282002">
    <property type="component" value="Chromosome"/>
</dbReference>
<dbReference type="AlphaFoldDB" id="A0A3S8U9H9"/>
<feature type="transmembrane region" description="Helical" evidence="1">
    <location>
        <begin position="46"/>
        <end position="64"/>
    </location>
</feature>
<proteinExistence type="predicted"/>
<feature type="transmembrane region" description="Helical" evidence="1">
    <location>
        <begin position="172"/>
        <end position="192"/>
    </location>
</feature>
<dbReference type="OrthoDB" id="784276at2"/>
<name>A0A3S8U9H9_9RHOB</name>
<organism evidence="3 4">
    <name type="scientific">Tabrizicola piscis</name>
    <dbReference type="NCBI Taxonomy" id="2494374"/>
    <lineage>
        <taxon>Bacteria</taxon>
        <taxon>Pseudomonadati</taxon>
        <taxon>Pseudomonadota</taxon>
        <taxon>Alphaproteobacteria</taxon>
        <taxon>Rhodobacterales</taxon>
        <taxon>Paracoccaceae</taxon>
        <taxon>Tabrizicola</taxon>
    </lineage>
</organism>
<feature type="domain" description="Fatty acid desaturase" evidence="2">
    <location>
        <begin position="41"/>
        <end position="267"/>
    </location>
</feature>
<reference evidence="3 4" key="1">
    <citation type="submission" date="2018-12" db="EMBL/GenBank/DDBJ databases">
        <title>Complete genome sequencing of Tabrizicola sp. K13M18.</title>
        <authorList>
            <person name="Bae J.-W."/>
        </authorList>
    </citation>
    <scope>NUCLEOTIDE SEQUENCE [LARGE SCALE GENOMIC DNA]</scope>
    <source>
        <strain evidence="3 4">K13M18</strain>
    </source>
</reference>
<evidence type="ECO:0000313" key="4">
    <source>
        <dbReference type="Proteomes" id="UP000282002"/>
    </source>
</evidence>
<keyword evidence="1" id="KW-1133">Transmembrane helix</keyword>
<evidence type="ECO:0000256" key="1">
    <source>
        <dbReference type="SAM" id="Phobius"/>
    </source>
</evidence>